<evidence type="ECO:0000313" key="1">
    <source>
        <dbReference type="EnsemblMetazoa" id="CJA43252.1"/>
    </source>
</evidence>
<reference evidence="1" key="2">
    <citation type="submission" date="2022-06" db="UniProtKB">
        <authorList>
            <consortium name="EnsemblMetazoa"/>
        </authorList>
    </citation>
    <scope>IDENTIFICATION</scope>
    <source>
        <strain evidence="1">DF5081</strain>
    </source>
</reference>
<dbReference type="InterPro" id="IPR006150">
    <property type="entry name" value="Cys_repeat_1"/>
</dbReference>
<dbReference type="AlphaFoldDB" id="A0A8R1J2E1"/>
<organism evidence="1 2">
    <name type="scientific">Caenorhabditis japonica</name>
    <dbReference type="NCBI Taxonomy" id="281687"/>
    <lineage>
        <taxon>Eukaryota</taxon>
        <taxon>Metazoa</taxon>
        <taxon>Ecdysozoa</taxon>
        <taxon>Nematoda</taxon>
        <taxon>Chromadorea</taxon>
        <taxon>Rhabditida</taxon>
        <taxon>Rhabditina</taxon>
        <taxon>Rhabditomorpha</taxon>
        <taxon>Rhabditoidea</taxon>
        <taxon>Rhabditidae</taxon>
        <taxon>Peloderinae</taxon>
        <taxon>Caenorhabditis</taxon>
    </lineage>
</organism>
<name>A0A8R1J2E1_CAEJA</name>
<dbReference type="SMART" id="SM00289">
    <property type="entry name" value="WR1"/>
    <property type="match status" value="1"/>
</dbReference>
<evidence type="ECO:0000313" key="2">
    <source>
        <dbReference type="Proteomes" id="UP000005237"/>
    </source>
</evidence>
<reference evidence="2" key="1">
    <citation type="submission" date="2010-08" db="EMBL/GenBank/DDBJ databases">
        <authorList>
            <consortium name="Caenorhabditis japonica Sequencing Consortium"/>
            <person name="Wilson R.K."/>
        </authorList>
    </citation>
    <scope>NUCLEOTIDE SEQUENCE [LARGE SCALE GENOMIC DNA]</scope>
    <source>
        <strain evidence="2">DF5081</strain>
    </source>
</reference>
<proteinExistence type="predicted"/>
<dbReference type="Pfam" id="PF14625">
    <property type="entry name" value="Lustrin_cystein"/>
    <property type="match status" value="1"/>
</dbReference>
<dbReference type="InterPro" id="IPR028150">
    <property type="entry name" value="Lustrin_cystein"/>
</dbReference>
<accession>A0A8R1J2E1</accession>
<sequence>PLIYPSTNSPVLCQPGKRGCPVGFGCVQSSTTNNHICCPSRHADRPGYPGDFGLGAYYSRGGPPAAINPCEGYMVLVTRVVNGRVEKRCERSCPFPQIPIGGVCYELKKNKTT</sequence>
<protein>
    <submittedName>
        <fullName evidence="1">Uncharacterized protein</fullName>
    </submittedName>
</protein>
<keyword evidence="2" id="KW-1185">Reference proteome</keyword>
<dbReference type="Proteomes" id="UP000005237">
    <property type="component" value="Unassembled WGS sequence"/>
</dbReference>
<dbReference type="EnsemblMetazoa" id="CJA43252.1">
    <property type="protein sequence ID" value="CJA43252.1"/>
    <property type="gene ID" value="WBGene00219100"/>
</dbReference>